<dbReference type="AlphaFoldDB" id="A0A0P0N2T4"/>
<dbReference type="GeneID" id="26098880"/>
<dbReference type="Proteomes" id="UP000058613">
    <property type="component" value="Chromosome"/>
</dbReference>
<keyword evidence="6" id="KW-1185">Reference proteome</keyword>
<dbReference type="RefSeq" id="WP_055408006.1">
    <property type="nucleotide sequence ID" value="NZ_CP013011.1"/>
</dbReference>
<dbReference type="Pfam" id="PF05129">
    <property type="entry name" value="Zn_ribbon_Elf1"/>
    <property type="match status" value="1"/>
</dbReference>
<sequence length="136" mass="15486">MGRRRRKYRKPQLLRAPRTLPTIFDCPHCGARAVSVEIRKKEKNERGEVKAIVKCGKCGLYAEMWVPQIFQPVDVYSRFLDAYLEGRLEYTFIKEGGEATISLEELASESEEGEEAVEGGEAWESGVESEKEGRGW</sequence>
<protein>
    <submittedName>
        <fullName evidence="4">Zinc-binding protein</fullName>
    </submittedName>
</protein>
<reference evidence="4 6" key="2">
    <citation type="submission" date="2017-05" db="EMBL/GenBank/DDBJ databases">
        <title>The draft genome of the hyperthermophilic archaeon 'Pyrodictium delaneyi strain Hulk', an iron and nitrate reducer, reveals the capacity for sulfate reduction.</title>
        <authorList>
            <person name="Demey L.M."/>
            <person name="Miller C."/>
            <person name="Manzella M."/>
            <person name="Reguera G."/>
            <person name="Kashefi K."/>
        </authorList>
    </citation>
    <scope>NUCLEOTIDE SEQUENCE [LARGE SCALE GENOMIC DNA]</scope>
    <source>
        <strain evidence="4 6">Hulk</strain>
    </source>
</reference>
<evidence type="ECO:0000313" key="6">
    <source>
        <dbReference type="Proteomes" id="UP000196694"/>
    </source>
</evidence>
<evidence type="ECO:0000313" key="3">
    <source>
        <dbReference type="EMBL" id="ALL00595.1"/>
    </source>
</evidence>
<dbReference type="Proteomes" id="UP000196694">
    <property type="component" value="Unassembled WGS sequence"/>
</dbReference>
<evidence type="ECO:0000313" key="5">
    <source>
        <dbReference type="Proteomes" id="UP000058613"/>
    </source>
</evidence>
<dbReference type="OrthoDB" id="15334at2157"/>
<dbReference type="EMBL" id="CP013011">
    <property type="protein sequence ID" value="ALL00595.1"/>
    <property type="molecule type" value="Genomic_DNA"/>
</dbReference>
<dbReference type="PANTHER" id="PTHR20934">
    <property type="entry name" value="TRANSCRIPTION ELONGATION FACTOR 1 HOMOLOG"/>
    <property type="match status" value="1"/>
</dbReference>
<evidence type="ECO:0000256" key="2">
    <source>
        <dbReference type="SAM" id="MobiDB-lite"/>
    </source>
</evidence>
<keyword evidence="1" id="KW-0862">Zinc</keyword>
<dbReference type="STRING" id="1273541.Pyrde_0545"/>
<evidence type="ECO:0000313" key="4">
    <source>
        <dbReference type="EMBL" id="OWJ54055.1"/>
    </source>
</evidence>
<accession>A0A0P0N2T4</accession>
<dbReference type="GO" id="GO:0006368">
    <property type="term" value="P:transcription elongation by RNA polymerase II"/>
    <property type="evidence" value="ECO:0007669"/>
    <property type="project" value="TreeGrafter"/>
</dbReference>
<feature type="region of interest" description="Disordered" evidence="2">
    <location>
        <begin position="107"/>
        <end position="136"/>
    </location>
</feature>
<dbReference type="NCBIfam" id="NF011482">
    <property type="entry name" value="PRK14892.1"/>
    <property type="match status" value="1"/>
</dbReference>
<name>A0A0P0N2T4_9CREN</name>
<dbReference type="InterPro" id="IPR007808">
    <property type="entry name" value="Elf1"/>
</dbReference>
<dbReference type="KEGG" id="pdl:Pyrde_0545"/>
<evidence type="ECO:0000256" key="1">
    <source>
        <dbReference type="ARBA" id="ARBA00022833"/>
    </source>
</evidence>
<reference evidence="3 5" key="1">
    <citation type="submission" date="2015-10" db="EMBL/GenBank/DDBJ databases">
        <title>Complete genome sequence of hyperthermophilic archaeon Pyrodictium delaneyi Su06.</title>
        <authorList>
            <person name="Jung J.-H."/>
            <person name="Lin J."/>
            <person name="Holden J.F."/>
            <person name="Park C.-S."/>
        </authorList>
    </citation>
    <scope>NUCLEOTIDE SEQUENCE [LARGE SCALE GENOMIC DNA]</scope>
    <source>
        <strain evidence="3 5">Su06</strain>
    </source>
</reference>
<dbReference type="EMBL" id="NCQP01000007">
    <property type="protein sequence ID" value="OWJ54055.1"/>
    <property type="molecule type" value="Genomic_DNA"/>
</dbReference>
<dbReference type="PANTHER" id="PTHR20934:SF0">
    <property type="entry name" value="TRANSCRIPTION ELONGATION FACTOR 1 HOMOLOG"/>
    <property type="match status" value="1"/>
</dbReference>
<dbReference type="Gene3D" id="2.20.25.190">
    <property type="match status" value="1"/>
</dbReference>
<organism evidence="3 5">
    <name type="scientific">Pyrodictium delaneyi</name>
    <dbReference type="NCBI Taxonomy" id="1273541"/>
    <lineage>
        <taxon>Archaea</taxon>
        <taxon>Thermoproteota</taxon>
        <taxon>Thermoprotei</taxon>
        <taxon>Desulfurococcales</taxon>
        <taxon>Pyrodictiaceae</taxon>
        <taxon>Pyrodictium</taxon>
    </lineage>
</organism>
<dbReference type="InterPro" id="IPR038567">
    <property type="entry name" value="T_Elf1_sf"/>
</dbReference>
<dbReference type="SUPFAM" id="SSF57783">
    <property type="entry name" value="Zinc beta-ribbon"/>
    <property type="match status" value="1"/>
</dbReference>
<proteinExistence type="predicted"/>
<gene>
    <name evidence="4" type="ORF">Pdsh_09325</name>
    <name evidence="3" type="ORF">Pyrde_0545</name>
</gene>
<feature type="compositionally biased region" description="Acidic residues" evidence="2">
    <location>
        <begin position="107"/>
        <end position="118"/>
    </location>
</feature>